<comment type="caution">
    <text evidence="6">The sequence shown here is derived from an EMBL/GenBank/DDBJ whole genome shotgun (WGS) entry which is preliminary data.</text>
</comment>
<feature type="chain" id="PRO_5041424922" description="SH3 domain-containing protein" evidence="4">
    <location>
        <begin position="16"/>
        <end position="473"/>
    </location>
</feature>
<keyword evidence="3" id="KW-1133">Transmembrane helix</keyword>
<evidence type="ECO:0000259" key="5">
    <source>
        <dbReference type="PROSITE" id="PS50002"/>
    </source>
</evidence>
<proteinExistence type="predicted"/>
<reference evidence="6" key="1">
    <citation type="submission" date="2023-08" db="EMBL/GenBank/DDBJ databases">
        <authorList>
            <person name="Chen Y."/>
            <person name="Shah S."/>
            <person name="Dougan E. K."/>
            <person name="Thang M."/>
            <person name="Chan C."/>
        </authorList>
    </citation>
    <scope>NUCLEOTIDE SEQUENCE</scope>
</reference>
<keyword evidence="7" id="KW-1185">Reference proteome</keyword>
<evidence type="ECO:0000256" key="3">
    <source>
        <dbReference type="SAM" id="Phobius"/>
    </source>
</evidence>
<dbReference type="Gene3D" id="2.30.30.40">
    <property type="entry name" value="SH3 Domains"/>
    <property type="match status" value="1"/>
</dbReference>
<dbReference type="InterPro" id="IPR001452">
    <property type="entry name" value="SH3_domain"/>
</dbReference>
<feature type="transmembrane region" description="Helical" evidence="3">
    <location>
        <begin position="228"/>
        <end position="250"/>
    </location>
</feature>
<dbReference type="PROSITE" id="PS50002">
    <property type="entry name" value="SH3"/>
    <property type="match status" value="1"/>
</dbReference>
<dbReference type="AlphaFoldDB" id="A0AA36HX26"/>
<organism evidence="6 7">
    <name type="scientific">Effrenium voratum</name>
    <dbReference type="NCBI Taxonomy" id="2562239"/>
    <lineage>
        <taxon>Eukaryota</taxon>
        <taxon>Sar</taxon>
        <taxon>Alveolata</taxon>
        <taxon>Dinophyceae</taxon>
        <taxon>Suessiales</taxon>
        <taxon>Symbiodiniaceae</taxon>
        <taxon>Effrenium</taxon>
    </lineage>
</organism>
<feature type="signal peptide" evidence="4">
    <location>
        <begin position="1"/>
        <end position="15"/>
    </location>
</feature>
<evidence type="ECO:0000256" key="4">
    <source>
        <dbReference type="SAM" id="SignalP"/>
    </source>
</evidence>
<protein>
    <recommendedName>
        <fullName evidence="5">SH3 domain-containing protein</fullName>
    </recommendedName>
</protein>
<gene>
    <name evidence="6" type="ORF">EVOR1521_LOCUS5434</name>
</gene>
<evidence type="ECO:0000256" key="2">
    <source>
        <dbReference type="PROSITE-ProRule" id="PRU00192"/>
    </source>
</evidence>
<name>A0AA36HX26_9DINO</name>
<feature type="domain" description="SH3" evidence="5">
    <location>
        <begin position="282"/>
        <end position="346"/>
    </location>
</feature>
<accession>A0AA36HX26</accession>
<keyword evidence="1 2" id="KW-0728">SH3 domain</keyword>
<evidence type="ECO:0000313" key="7">
    <source>
        <dbReference type="Proteomes" id="UP001178507"/>
    </source>
</evidence>
<dbReference type="Proteomes" id="UP001178507">
    <property type="component" value="Unassembled WGS sequence"/>
</dbReference>
<keyword evidence="4" id="KW-0732">Signal</keyword>
<evidence type="ECO:0000256" key="1">
    <source>
        <dbReference type="ARBA" id="ARBA00022443"/>
    </source>
</evidence>
<evidence type="ECO:0000313" key="6">
    <source>
        <dbReference type="EMBL" id="CAJ1376345.1"/>
    </source>
</evidence>
<sequence length="473" mass="50334">MLRALIPWLLVRSSAECSDNSSCLSTCTSAGSSPDNCAGIYCDQVFSACHCRGALLRSGACAADAPQASCTGTHAVLLNAGTFATPELNTAHLSQGASNALAVIMRTAAAAALDSTPSEVGVHGVRIVTDAPGLEGGEVQGSQLLHFDIAFDLCGPQAAMEAAQRSKAAFERSLALTAAEQFEAFKVSTIRMLSLEPLFTTTAARETSTVELAAEEEEVPNQSLLQELWWLPWVGCIVLILAAFGTYVWFRVRRKSARAELDFDGAISSRQMGADASAEWKWQSYVVRVVFAFDGRQMQGTALDLLENDLVQVEAEVDDAWLYGHTARDPDLVGFVPKNCVERLGTGAGAAAPQPPAPISPFAPPTRGLLVRFTDESEQEMTMEVFAASRGWLYGCRPGGSPGWFAENALSKHDLKALRPPSGPRLAAAGTMGLEEGAPNCPEARPALARRSLTRQLTDAITSTFCTGSFPVS</sequence>
<keyword evidence="3" id="KW-0812">Transmembrane</keyword>
<dbReference type="SUPFAM" id="SSF50044">
    <property type="entry name" value="SH3-domain"/>
    <property type="match status" value="1"/>
</dbReference>
<dbReference type="InterPro" id="IPR036028">
    <property type="entry name" value="SH3-like_dom_sf"/>
</dbReference>
<dbReference type="EMBL" id="CAUJNA010000386">
    <property type="protein sequence ID" value="CAJ1376345.1"/>
    <property type="molecule type" value="Genomic_DNA"/>
</dbReference>
<keyword evidence="3" id="KW-0472">Membrane</keyword>
<dbReference type="SMART" id="SM00326">
    <property type="entry name" value="SH3"/>
    <property type="match status" value="1"/>
</dbReference>